<dbReference type="InterPro" id="IPR006483">
    <property type="entry name" value="CRISPR-assoc_Cas3_HD"/>
</dbReference>
<dbReference type="CDD" id="cd17930">
    <property type="entry name" value="DEXHc_cas3"/>
    <property type="match status" value="1"/>
</dbReference>
<reference evidence="12 13" key="1">
    <citation type="submission" date="2019-03" db="EMBL/GenBank/DDBJ databases">
        <title>Thermus tengchongensis species for the arsenic transformation mechanism.</title>
        <authorList>
            <person name="Yuan G.C."/>
        </authorList>
    </citation>
    <scope>NUCLEOTIDE SEQUENCE [LARGE SCALE GENOMIC DNA]</scope>
    <source>
        <strain evidence="12 13">15Y</strain>
    </source>
</reference>
<dbReference type="Gene3D" id="1.10.3210.30">
    <property type="match status" value="1"/>
</dbReference>
<keyword evidence="4" id="KW-0547">Nucleotide-binding</keyword>
<evidence type="ECO:0000256" key="2">
    <source>
        <dbReference type="ARBA" id="ARBA00009046"/>
    </source>
</evidence>
<dbReference type="InterPro" id="IPR038257">
    <property type="entry name" value="CRISPR-assoc_Cas3_HD_sf"/>
</dbReference>
<dbReference type="PROSITE" id="PS51192">
    <property type="entry name" value="HELICASE_ATP_BIND_1"/>
    <property type="match status" value="1"/>
</dbReference>
<evidence type="ECO:0000256" key="6">
    <source>
        <dbReference type="ARBA" id="ARBA00022806"/>
    </source>
</evidence>
<keyword evidence="6" id="KW-0347">Helicase</keyword>
<feature type="compositionally biased region" description="Polar residues" evidence="9">
    <location>
        <begin position="925"/>
        <end position="946"/>
    </location>
</feature>
<evidence type="ECO:0000313" key="13">
    <source>
        <dbReference type="Proteomes" id="UP000297244"/>
    </source>
</evidence>
<dbReference type="EMBL" id="SKBL01000046">
    <property type="protein sequence ID" value="TFU14007.1"/>
    <property type="molecule type" value="Genomic_DNA"/>
</dbReference>
<evidence type="ECO:0000256" key="9">
    <source>
        <dbReference type="SAM" id="MobiDB-lite"/>
    </source>
</evidence>
<comment type="similarity">
    <text evidence="2">In the central section; belongs to the CRISPR-associated helicase Cas3 family.</text>
</comment>
<dbReference type="InterPro" id="IPR011604">
    <property type="entry name" value="PDDEXK-like_dom_sf"/>
</dbReference>
<dbReference type="Pfam" id="PF22590">
    <property type="entry name" value="Cas3-like_C_2"/>
    <property type="match status" value="1"/>
</dbReference>
<proteinExistence type="inferred from homology"/>
<keyword evidence="7" id="KW-0067">ATP-binding</keyword>
<keyword evidence="12" id="KW-0540">Nuclease</keyword>
<dbReference type="Pfam" id="PF18019">
    <property type="entry name" value="Cas3_HD"/>
    <property type="match status" value="1"/>
</dbReference>
<evidence type="ECO:0000256" key="3">
    <source>
        <dbReference type="ARBA" id="ARBA00022723"/>
    </source>
</evidence>
<feature type="compositionally biased region" description="Gly residues" evidence="9">
    <location>
        <begin position="189"/>
        <end position="199"/>
    </location>
</feature>
<evidence type="ECO:0000256" key="8">
    <source>
        <dbReference type="ARBA" id="ARBA00023118"/>
    </source>
</evidence>
<name>A0ABY2K306_9DEIN</name>
<keyword evidence="13" id="KW-1185">Reference proteome</keyword>
<dbReference type="Pfam" id="PF00270">
    <property type="entry name" value="DEAD"/>
    <property type="match status" value="1"/>
</dbReference>
<evidence type="ECO:0000256" key="4">
    <source>
        <dbReference type="ARBA" id="ARBA00022741"/>
    </source>
</evidence>
<sequence>MLGLWGFPPYGGAGLAPAPCGAVPRRSRSCPRPGPLGPLLSGNPCLLLRPRVFRGKRVFREKAEAFPGAEEKEREEALRLAQVFFTNEAFAPFWEGPVAKEVPVALEVAGVRLEGRADRVGADWVLDYKTDQEVDLEAYYLQVMAYAWALRKPKAYVADLRKDEVILAVENPEGEALLRYNNGVGVGAGDGDGGSGRGAGAPEARLEEPDGMGSELYAHSPNAEGRWHLLRHHLEATSLRAEGFTQAFGAPALGRALALFHDLGKAREEFQAYLRAAAQGRRAQGSPHALWGAALACAFLGRCQVPGWEALVLPVLGHHAGLADRGEAQQKLAAALREKQALQGIKDVLQAWGMTGVLAQSLSKAVEEVVARGQGDNGTRLEFLVRMAFSALVDADYLDTEAHFQPQAARRRGQAPTLEEMWRRLQEDQARLLAQARDSLVNRVRREVYEACLEAAELPPGLFRLTVPTGGGKTRSVLAFALKHALRHGLRRVVVAIPYTSIIDQTAQEYRKILGEEAVLEHHSAYEVPVGEEQSEEAIRWRLATENWDFPLVVTTTVQLFESIFANTPAKVRKLHRLARSVILLDEVQALPPELLQPTLEALRLLATPVEEGGYGATVVLSTATQPAFEAIPSFSGLPVREMVPNYPQHFAQLRRVRYTFRREPLSWEALAEEVRSKPQVMVVLNARKDALALLEALGDDPHAFHLSALLCPAHRREVLAEVRRRLRSGEPVRLVSTQVVEAGVDLDFPEVWRAVGPLDRVVQAAGRCNREGQQPSGGQVVLFEPQEGRSPSGPYQEGMGLARLLLNREDPERLHDPGLYREYFQLLFQGVNTDAHRIQDLRREMSFPKVAERYRLIRDDTVPVVVPYEGAKEALEAFLTAPSLEAFRTLQPYLVNLYRREAHRSPFAEEVANSCPPAPLSPPHTKSCSQIPSSPTTSLRTGQKA</sequence>
<dbReference type="Proteomes" id="UP000297244">
    <property type="component" value="Unassembled WGS sequence"/>
</dbReference>
<keyword evidence="12" id="KW-0255">Endonuclease</keyword>
<dbReference type="GO" id="GO:0004519">
    <property type="term" value="F:endonuclease activity"/>
    <property type="evidence" value="ECO:0007669"/>
    <property type="project" value="UniProtKB-KW"/>
</dbReference>
<dbReference type="InterPro" id="IPR054712">
    <property type="entry name" value="Cas3-like_dom"/>
</dbReference>
<feature type="domain" description="Helicase ATP-binding" evidence="10">
    <location>
        <begin position="454"/>
        <end position="644"/>
    </location>
</feature>
<gene>
    <name evidence="12" type="ORF">E0489_13180</name>
</gene>
<evidence type="ECO:0000256" key="1">
    <source>
        <dbReference type="ARBA" id="ARBA00006847"/>
    </source>
</evidence>
<dbReference type="InterPro" id="IPR038726">
    <property type="entry name" value="PDDEXK_AddAB-type"/>
</dbReference>
<evidence type="ECO:0000313" key="12">
    <source>
        <dbReference type="EMBL" id="TFU14007.1"/>
    </source>
</evidence>
<dbReference type="NCBIfam" id="TIGR01596">
    <property type="entry name" value="cas3_HD"/>
    <property type="match status" value="1"/>
</dbReference>
<evidence type="ECO:0000256" key="5">
    <source>
        <dbReference type="ARBA" id="ARBA00022801"/>
    </source>
</evidence>
<dbReference type="CDD" id="cd09641">
    <property type="entry name" value="Cas3''_I"/>
    <property type="match status" value="1"/>
</dbReference>
<dbReference type="PROSITE" id="PS51643">
    <property type="entry name" value="HD_CAS3"/>
    <property type="match status" value="1"/>
</dbReference>
<dbReference type="Gene3D" id="3.90.320.10">
    <property type="match status" value="1"/>
</dbReference>
<accession>A0ABY2K306</accession>
<dbReference type="InterPro" id="IPR027417">
    <property type="entry name" value="P-loop_NTPase"/>
</dbReference>
<evidence type="ECO:0000256" key="7">
    <source>
        <dbReference type="ARBA" id="ARBA00022840"/>
    </source>
</evidence>
<organism evidence="12 13">
    <name type="scientific">Thermus tengchongensis</name>
    <dbReference type="NCBI Taxonomy" id="1214928"/>
    <lineage>
        <taxon>Bacteria</taxon>
        <taxon>Thermotogati</taxon>
        <taxon>Deinococcota</taxon>
        <taxon>Deinococci</taxon>
        <taxon>Thermales</taxon>
        <taxon>Thermaceae</taxon>
        <taxon>Thermus</taxon>
    </lineage>
</organism>
<feature type="region of interest" description="Disordered" evidence="9">
    <location>
        <begin position="912"/>
        <end position="946"/>
    </location>
</feature>
<evidence type="ECO:0000259" key="10">
    <source>
        <dbReference type="PROSITE" id="PS51192"/>
    </source>
</evidence>
<dbReference type="InterPro" id="IPR011545">
    <property type="entry name" value="DEAD/DEAH_box_helicase_dom"/>
</dbReference>
<keyword evidence="3" id="KW-0479">Metal-binding</keyword>
<comment type="similarity">
    <text evidence="1">In the N-terminal section; belongs to the CRISPR-associated nuclease Cas3-HD family.</text>
</comment>
<dbReference type="SMART" id="SM00487">
    <property type="entry name" value="DEXDc"/>
    <property type="match status" value="1"/>
</dbReference>
<keyword evidence="5" id="KW-0378">Hydrolase</keyword>
<dbReference type="SUPFAM" id="SSF52540">
    <property type="entry name" value="P-loop containing nucleoside triphosphate hydrolases"/>
    <property type="match status" value="1"/>
</dbReference>
<dbReference type="InterPro" id="IPR014001">
    <property type="entry name" value="Helicase_ATP-bd"/>
</dbReference>
<comment type="caution">
    <text evidence="12">The sequence shown here is derived from an EMBL/GenBank/DDBJ whole genome shotgun (WGS) entry which is preliminary data.</text>
</comment>
<evidence type="ECO:0000259" key="11">
    <source>
        <dbReference type="PROSITE" id="PS51643"/>
    </source>
</evidence>
<feature type="region of interest" description="Disordered" evidence="9">
    <location>
        <begin position="189"/>
        <end position="215"/>
    </location>
</feature>
<dbReference type="Gene3D" id="3.40.50.300">
    <property type="entry name" value="P-loop containing nucleotide triphosphate hydrolases"/>
    <property type="match status" value="2"/>
</dbReference>
<protein>
    <submittedName>
        <fullName evidence="12">CRISPR-associated endonuclease Cas3</fullName>
    </submittedName>
</protein>
<dbReference type="Pfam" id="PF12705">
    <property type="entry name" value="PDDEXK_1"/>
    <property type="match status" value="1"/>
</dbReference>
<feature type="domain" description="HD Cas3-type" evidence="11">
    <location>
        <begin position="223"/>
        <end position="398"/>
    </location>
</feature>
<keyword evidence="8" id="KW-0051">Antiviral defense</keyword>